<dbReference type="Proteomes" id="UP000193944">
    <property type="component" value="Unassembled WGS sequence"/>
</dbReference>
<evidence type="ECO:0000256" key="2">
    <source>
        <dbReference type="ARBA" id="ARBA00023242"/>
    </source>
</evidence>
<dbReference type="STRING" id="1754192.A0A1Y1XNU6"/>
<sequence length="225" mass="26304">MEKTDRETMINTFLPILQKSLITNDREIFDQCMEIKNKKIIIGIVKKLLKTEVISLTKKLITSIEREPTKGNAPEWLRITLLIHTPILLKSKEVSKEVVFRLDDLYNKINNGNNTIGKILQLSGRLDMMNVQLNSRKNEISEEEIEEDEDESESSSDEDEDSNEEKEFDIYEDEEEEGEDEEDEDEDEDEDEEDDEDEDEDKKKNEIIDDAFGVTDFSFLNEIKK</sequence>
<dbReference type="EMBL" id="MCFG01000009">
    <property type="protein sequence ID" value="ORX87403.1"/>
    <property type="molecule type" value="Genomic_DNA"/>
</dbReference>
<dbReference type="AlphaFoldDB" id="A0A1Y1XNU6"/>
<evidence type="ECO:0000256" key="3">
    <source>
        <dbReference type="SAM" id="MobiDB-lite"/>
    </source>
</evidence>
<protein>
    <recommendedName>
        <fullName evidence="6">Small-subunit processome Utp12 domain-containing protein</fullName>
    </recommendedName>
</protein>
<reference evidence="4 5" key="1">
    <citation type="submission" date="2016-08" db="EMBL/GenBank/DDBJ databases">
        <title>A Parts List for Fungal Cellulosomes Revealed by Comparative Genomics.</title>
        <authorList>
            <consortium name="DOE Joint Genome Institute"/>
            <person name="Haitjema C.H."/>
            <person name="Gilmore S.P."/>
            <person name="Henske J.K."/>
            <person name="Solomon K.V."/>
            <person name="De Groot R."/>
            <person name="Kuo A."/>
            <person name="Mondo S.J."/>
            <person name="Salamov A.A."/>
            <person name="Labutti K."/>
            <person name="Zhao Z."/>
            <person name="Chiniquy J."/>
            <person name="Barry K."/>
            <person name="Brewer H.M."/>
            <person name="Purvine S.O."/>
            <person name="Wright A.T."/>
            <person name="Boxma B."/>
            <person name="Van Alen T."/>
            <person name="Hackstein J.H."/>
            <person name="Baker S.E."/>
            <person name="Grigoriev I.V."/>
            <person name="O'Malley M.A."/>
        </authorList>
    </citation>
    <scope>NUCLEOTIDE SEQUENCE [LARGE SCALE GENOMIC DNA]</scope>
    <source>
        <strain evidence="4 5">S4</strain>
    </source>
</reference>
<dbReference type="PANTHER" id="PTHR44267">
    <property type="entry name" value="WD REPEAT-CONTAINING PROTEIN 43"/>
    <property type="match status" value="1"/>
</dbReference>
<dbReference type="OrthoDB" id="30195at2759"/>
<proteinExistence type="predicted"/>
<dbReference type="InterPro" id="IPR052414">
    <property type="entry name" value="U3_snoRNA-assoc_WDR"/>
</dbReference>
<evidence type="ECO:0000313" key="4">
    <source>
        <dbReference type="EMBL" id="ORX87403.1"/>
    </source>
</evidence>
<feature type="region of interest" description="Disordered" evidence="3">
    <location>
        <begin position="137"/>
        <end position="212"/>
    </location>
</feature>
<name>A0A1Y1XNU6_9FUNG</name>
<feature type="compositionally biased region" description="Acidic residues" evidence="3">
    <location>
        <begin position="141"/>
        <end position="200"/>
    </location>
</feature>
<dbReference type="PANTHER" id="PTHR44267:SF1">
    <property type="entry name" value="WD REPEAT-CONTAINING PROTEIN 43"/>
    <property type="match status" value="1"/>
</dbReference>
<evidence type="ECO:0000256" key="1">
    <source>
        <dbReference type="ARBA" id="ARBA00004123"/>
    </source>
</evidence>
<keyword evidence="2" id="KW-0539">Nucleus</keyword>
<accession>A0A1Y1XNU6</accession>
<reference evidence="4 5" key="2">
    <citation type="submission" date="2016-08" db="EMBL/GenBank/DDBJ databases">
        <title>Pervasive Adenine N6-methylation of Active Genes in Fungi.</title>
        <authorList>
            <consortium name="DOE Joint Genome Institute"/>
            <person name="Mondo S.J."/>
            <person name="Dannebaum R.O."/>
            <person name="Kuo R.C."/>
            <person name="Labutti K."/>
            <person name="Haridas S."/>
            <person name="Kuo A."/>
            <person name="Salamov A."/>
            <person name="Ahrendt S.R."/>
            <person name="Lipzen A."/>
            <person name="Sullivan W."/>
            <person name="Andreopoulos W.B."/>
            <person name="Clum A."/>
            <person name="Lindquist E."/>
            <person name="Daum C."/>
            <person name="Ramamoorthy G.K."/>
            <person name="Gryganskyi A."/>
            <person name="Culley D."/>
            <person name="Magnuson J.K."/>
            <person name="James T.Y."/>
            <person name="O'Malley M.A."/>
            <person name="Stajich J.E."/>
            <person name="Spatafora J.W."/>
            <person name="Visel A."/>
            <person name="Grigoriev I.V."/>
        </authorList>
    </citation>
    <scope>NUCLEOTIDE SEQUENCE [LARGE SCALE GENOMIC DNA]</scope>
    <source>
        <strain evidence="4 5">S4</strain>
    </source>
</reference>
<comment type="subcellular location">
    <subcellularLocation>
        <location evidence="1">Nucleus</location>
    </subcellularLocation>
</comment>
<dbReference type="GO" id="GO:0000462">
    <property type="term" value="P:maturation of SSU-rRNA from tricistronic rRNA transcript (SSU-rRNA, 5.8S rRNA, LSU-rRNA)"/>
    <property type="evidence" value="ECO:0007669"/>
    <property type="project" value="TreeGrafter"/>
</dbReference>
<keyword evidence="5" id="KW-1185">Reference proteome</keyword>
<evidence type="ECO:0008006" key="6">
    <source>
        <dbReference type="Google" id="ProtNLM"/>
    </source>
</evidence>
<dbReference type="GO" id="GO:0005730">
    <property type="term" value="C:nucleolus"/>
    <property type="evidence" value="ECO:0007669"/>
    <property type="project" value="TreeGrafter"/>
</dbReference>
<gene>
    <name evidence="4" type="ORF">BCR32DRAFT_289378</name>
</gene>
<comment type="caution">
    <text evidence="4">The sequence shown here is derived from an EMBL/GenBank/DDBJ whole genome shotgun (WGS) entry which is preliminary data.</text>
</comment>
<organism evidence="4 5">
    <name type="scientific">Anaeromyces robustus</name>
    <dbReference type="NCBI Taxonomy" id="1754192"/>
    <lineage>
        <taxon>Eukaryota</taxon>
        <taxon>Fungi</taxon>
        <taxon>Fungi incertae sedis</taxon>
        <taxon>Chytridiomycota</taxon>
        <taxon>Chytridiomycota incertae sedis</taxon>
        <taxon>Neocallimastigomycetes</taxon>
        <taxon>Neocallimastigales</taxon>
        <taxon>Neocallimastigaceae</taxon>
        <taxon>Anaeromyces</taxon>
    </lineage>
</organism>
<evidence type="ECO:0000313" key="5">
    <source>
        <dbReference type="Proteomes" id="UP000193944"/>
    </source>
</evidence>